<organism evidence="1 2">
    <name type="scientific">Caerostris extrusa</name>
    <name type="common">Bark spider</name>
    <name type="synonym">Caerostris bankana</name>
    <dbReference type="NCBI Taxonomy" id="172846"/>
    <lineage>
        <taxon>Eukaryota</taxon>
        <taxon>Metazoa</taxon>
        <taxon>Ecdysozoa</taxon>
        <taxon>Arthropoda</taxon>
        <taxon>Chelicerata</taxon>
        <taxon>Arachnida</taxon>
        <taxon>Araneae</taxon>
        <taxon>Araneomorphae</taxon>
        <taxon>Entelegynae</taxon>
        <taxon>Araneoidea</taxon>
        <taxon>Araneidae</taxon>
        <taxon>Caerostris</taxon>
    </lineage>
</organism>
<keyword evidence="2" id="KW-1185">Reference proteome</keyword>
<dbReference type="EMBL" id="BPLR01014785">
    <property type="protein sequence ID" value="GIY71325.1"/>
    <property type="molecule type" value="Genomic_DNA"/>
</dbReference>
<evidence type="ECO:0000313" key="2">
    <source>
        <dbReference type="Proteomes" id="UP001054945"/>
    </source>
</evidence>
<comment type="caution">
    <text evidence="1">The sequence shown here is derived from an EMBL/GenBank/DDBJ whole genome shotgun (WGS) entry which is preliminary data.</text>
</comment>
<protein>
    <submittedName>
        <fullName evidence="1">Ig-like domain-containing protein</fullName>
    </submittedName>
</protein>
<gene>
    <name evidence="1" type="primary">AVEN_163488_1</name>
    <name evidence="1" type="ORF">CEXT_562821</name>
</gene>
<dbReference type="AlphaFoldDB" id="A0AAV4VPJ5"/>
<evidence type="ECO:0000313" key="1">
    <source>
        <dbReference type="EMBL" id="GIY71325.1"/>
    </source>
</evidence>
<sequence length="108" mass="12586">MFKKKRLGYRMTDCPPQKLGLRFRVQEDHFRSEEMRLKCTATLAKIIKITTVETISVGPHRTSGFHVSASSASVGNSELDFCSICLYIFGKNTIFDYQLRFKFDLYRY</sequence>
<name>A0AAV4VPJ5_CAEEX</name>
<accession>A0AAV4VPJ5</accession>
<reference evidence="1 2" key="1">
    <citation type="submission" date="2021-06" db="EMBL/GenBank/DDBJ databases">
        <title>Caerostris extrusa draft genome.</title>
        <authorList>
            <person name="Kono N."/>
            <person name="Arakawa K."/>
        </authorList>
    </citation>
    <scope>NUCLEOTIDE SEQUENCE [LARGE SCALE GENOMIC DNA]</scope>
</reference>
<dbReference type="Proteomes" id="UP001054945">
    <property type="component" value="Unassembled WGS sequence"/>
</dbReference>
<proteinExistence type="predicted"/>